<feature type="domain" description="NmrA-like" evidence="3">
    <location>
        <begin position="1"/>
        <end position="271"/>
    </location>
</feature>
<sequence length="350" mass="38526">MSKLVVVVGATGGQGGGVVSAFLEDPTFKVRGITRNVDSSKAKGLTARGVEMVQADINDQASLDRAFQGAHIIFAVTDYYEHFFKHGKDVAMETETQYGTNLAKAAAKIPMLERYIWSTLPLTSALSQGKAVVPHFEGKGRVDAFIKQHLPELYEKTVFCIFTIFAENLTAYPIFKPVWLVGSLTVCTSFQKPLTKKTLQEAAQKWIQFYPTSPDAPYASVGDHRTNTGVFVRSIVRNPPPQPGTYIKCGVEELTLESMLALWGRASGKAPTPGSTKVVQVSVKQYVELFGAMGEEQASQWVFFEWMKEAGVSTIPGVTMMDVQELMSDEEKGKLVGTEQALRGMDWTDF</sequence>
<organism evidence="4 5">
    <name type="scientific">Lasiodiplodia hormozganensis</name>
    <dbReference type="NCBI Taxonomy" id="869390"/>
    <lineage>
        <taxon>Eukaryota</taxon>
        <taxon>Fungi</taxon>
        <taxon>Dikarya</taxon>
        <taxon>Ascomycota</taxon>
        <taxon>Pezizomycotina</taxon>
        <taxon>Dothideomycetes</taxon>
        <taxon>Dothideomycetes incertae sedis</taxon>
        <taxon>Botryosphaeriales</taxon>
        <taxon>Botryosphaeriaceae</taxon>
        <taxon>Lasiodiplodia</taxon>
    </lineage>
</organism>
<comment type="caution">
    <text evidence="4">The sequence shown here is derived from an EMBL/GenBank/DDBJ whole genome shotgun (WGS) entry which is preliminary data.</text>
</comment>
<dbReference type="EMBL" id="JAUJDW010000262">
    <property type="protein sequence ID" value="KAK0609226.1"/>
    <property type="molecule type" value="Genomic_DNA"/>
</dbReference>
<keyword evidence="2" id="KW-0521">NADP</keyword>
<dbReference type="Gene3D" id="3.90.25.10">
    <property type="entry name" value="UDP-galactose 4-epimerase, domain 1"/>
    <property type="match status" value="1"/>
</dbReference>
<dbReference type="InterPro" id="IPR008030">
    <property type="entry name" value="NmrA-like"/>
</dbReference>
<dbReference type="Gene3D" id="3.40.50.720">
    <property type="entry name" value="NAD(P)-binding Rossmann-like Domain"/>
    <property type="match status" value="1"/>
</dbReference>
<dbReference type="AlphaFoldDB" id="A0AA39T0E0"/>
<protein>
    <submittedName>
        <fullName evidence="4">NmrA-like family domain-containing protein 1</fullName>
    </submittedName>
</protein>
<keyword evidence="5" id="KW-1185">Reference proteome</keyword>
<evidence type="ECO:0000313" key="4">
    <source>
        <dbReference type="EMBL" id="KAK0609226.1"/>
    </source>
</evidence>
<evidence type="ECO:0000256" key="1">
    <source>
        <dbReference type="ARBA" id="ARBA00006328"/>
    </source>
</evidence>
<reference evidence="4" key="1">
    <citation type="submission" date="2023-06" db="EMBL/GenBank/DDBJ databases">
        <title>Multi-omics analyses reveal the molecular pathogenesis toolkit of Lasiodiplodia hormozganensis, a cross-kingdom pathogen.</title>
        <authorList>
            <person name="Felix C."/>
            <person name="Meneses R."/>
            <person name="Goncalves M.F.M."/>
            <person name="Tilleman L."/>
            <person name="Duarte A.S."/>
            <person name="Jorrin-Novo J.V."/>
            <person name="Van De Peer Y."/>
            <person name="Deforce D."/>
            <person name="Van Nieuwerburgh F."/>
            <person name="Esteves A.C."/>
            <person name="Alves A."/>
        </authorList>
    </citation>
    <scope>NUCLEOTIDE SEQUENCE</scope>
    <source>
        <strain evidence="4">CBS 339.90</strain>
    </source>
</reference>
<evidence type="ECO:0000259" key="3">
    <source>
        <dbReference type="Pfam" id="PF05368"/>
    </source>
</evidence>
<dbReference type="InterPro" id="IPR051164">
    <property type="entry name" value="NmrA-like_oxidored"/>
</dbReference>
<evidence type="ECO:0000313" key="5">
    <source>
        <dbReference type="Proteomes" id="UP001175001"/>
    </source>
</evidence>
<comment type="similarity">
    <text evidence="1">Belongs to the NmrA-type oxidoreductase family.</text>
</comment>
<proteinExistence type="inferred from homology"/>
<dbReference type="Proteomes" id="UP001175001">
    <property type="component" value="Unassembled WGS sequence"/>
</dbReference>
<dbReference type="PANTHER" id="PTHR42748:SF28">
    <property type="entry name" value="NMRA-LIKE DOMAIN-CONTAINING PROTEIN"/>
    <property type="match status" value="1"/>
</dbReference>
<dbReference type="SUPFAM" id="SSF51735">
    <property type="entry name" value="NAD(P)-binding Rossmann-fold domains"/>
    <property type="match status" value="1"/>
</dbReference>
<gene>
    <name evidence="4" type="primary">NMRAL1_2</name>
    <name evidence="4" type="ORF">DIS24_g12387</name>
</gene>
<dbReference type="Pfam" id="PF05368">
    <property type="entry name" value="NmrA"/>
    <property type="match status" value="1"/>
</dbReference>
<accession>A0AA39T0E0</accession>
<evidence type="ECO:0000256" key="2">
    <source>
        <dbReference type="ARBA" id="ARBA00022857"/>
    </source>
</evidence>
<dbReference type="GO" id="GO:0005634">
    <property type="term" value="C:nucleus"/>
    <property type="evidence" value="ECO:0007669"/>
    <property type="project" value="TreeGrafter"/>
</dbReference>
<name>A0AA39T0E0_9PEZI</name>
<dbReference type="InterPro" id="IPR036291">
    <property type="entry name" value="NAD(P)-bd_dom_sf"/>
</dbReference>
<dbReference type="PANTHER" id="PTHR42748">
    <property type="entry name" value="NITROGEN METABOLITE REPRESSION PROTEIN NMRA FAMILY MEMBER"/>
    <property type="match status" value="1"/>
</dbReference>